<dbReference type="PANTHER" id="PTHR24127:SF1">
    <property type="entry name" value="ANKYRIN REPEAT AND EF-HAND DOMAIN-CONTAINING PROTEIN 1"/>
    <property type="match status" value="1"/>
</dbReference>
<comment type="caution">
    <text evidence="3">The sequence shown here is derived from an EMBL/GenBank/DDBJ whole genome shotgun (WGS) entry which is preliminary data.</text>
</comment>
<dbReference type="Pfam" id="PF12796">
    <property type="entry name" value="Ank_2"/>
    <property type="match status" value="1"/>
</dbReference>
<feature type="repeat" description="ANK" evidence="1">
    <location>
        <begin position="42"/>
        <end position="74"/>
    </location>
</feature>
<dbReference type="InterPro" id="IPR052801">
    <property type="entry name" value="Ankyrin-EF-hand"/>
</dbReference>
<evidence type="ECO:0000313" key="3">
    <source>
        <dbReference type="EMBL" id="KAG7461133.1"/>
    </source>
</evidence>
<keyword evidence="1" id="KW-0040">ANK repeat</keyword>
<dbReference type="Proteomes" id="UP001046870">
    <property type="component" value="Chromosome 18"/>
</dbReference>
<evidence type="ECO:0000313" key="4">
    <source>
        <dbReference type="Proteomes" id="UP001046870"/>
    </source>
</evidence>
<dbReference type="SMART" id="SM00248">
    <property type="entry name" value="ANK"/>
    <property type="match status" value="2"/>
</dbReference>
<accession>A0A9D3PIH6</accession>
<dbReference type="SUPFAM" id="SSF48403">
    <property type="entry name" value="Ankyrin repeat"/>
    <property type="match status" value="1"/>
</dbReference>
<proteinExistence type="predicted"/>
<dbReference type="PROSITE" id="PS50088">
    <property type="entry name" value="ANK_REPEAT"/>
    <property type="match status" value="2"/>
</dbReference>
<name>A0A9D3PIH6_MEGAT</name>
<dbReference type="AlphaFoldDB" id="A0A9D3PIH6"/>
<dbReference type="OrthoDB" id="8797048at2759"/>
<dbReference type="InterPro" id="IPR036770">
    <property type="entry name" value="Ankyrin_rpt-contain_sf"/>
</dbReference>
<dbReference type="PANTHER" id="PTHR24127">
    <property type="entry name" value="ANKYRIN REPEAT AND EF-HAND DOMAIN-CONTAINING PROTEIN 1"/>
    <property type="match status" value="1"/>
</dbReference>
<gene>
    <name evidence="3" type="ORF">MATL_G00206700</name>
</gene>
<dbReference type="PROSITE" id="PS50297">
    <property type="entry name" value="ANK_REP_REGION"/>
    <property type="match status" value="2"/>
</dbReference>
<feature type="region of interest" description="Disordered" evidence="2">
    <location>
        <begin position="102"/>
        <end position="141"/>
    </location>
</feature>
<dbReference type="EMBL" id="JAFDVH010000018">
    <property type="protein sequence ID" value="KAG7461133.1"/>
    <property type="molecule type" value="Genomic_DNA"/>
</dbReference>
<keyword evidence="4" id="KW-1185">Reference proteome</keyword>
<feature type="repeat" description="ANK" evidence="1">
    <location>
        <begin position="9"/>
        <end position="41"/>
    </location>
</feature>
<evidence type="ECO:0000256" key="1">
    <source>
        <dbReference type="PROSITE-ProRule" id="PRU00023"/>
    </source>
</evidence>
<dbReference type="Gene3D" id="1.25.40.20">
    <property type="entry name" value="Ankyrin repeat-containing domain"/>
    <property type="match status" value="1"/>
</dbReference>
<sequence>ADVNARDQFNWTPLHHACHAGQEDIVDLLVRAGAAVDPTAMSGGTPLMRAIESGRPGCVDYLIKAGARVQAENKSEKNCMDIARIYADQRIVDLVKAKFDTLPKPKENKKGKTAKPPPKPRLVTSAKDKGPLVLSPNPSNTASKKELLKESILFQNTQITSGAMNKIDISFKPRTVWGRQLTTSQLIQRKEARRERLSSEVDFEDFLMPFIKNIRQKAQQLEGGED</sequence>
<feature type="non-terminal residue" evidence="3">
    <location>
        <position position="226"/>
    </location>
</feature>
<dbReference type="InterPro" id="IPR002110">
    <property type="entry name" value="Ankyrin_rpt"/>
</dbReference>
<protein>
    <submittedName>
        <fullName evidence="3">Uncharacterized protein</fullName>
    </submittedName>
</protein>
<reference evidence="3" key="1">
    <citation type="submission" date="2021-01" db="EMBL/GenBank/DDBJ databases">
        <authorList>
            <person name="Zahm M."/>
            <person name="Roques C."/>
            <person name="Cabau C."/>
            <person name="Klopp C."/>
            <person name="Donnadieu C."/>
            <person name="Jouanno E."/>
            <person name="Lampietro C."/>
            <person name="Louis A."/>
            <person name="Herpin A."/>
            <person name="Echchiki A."/>
            <person name="Berthelot C."/>
            <person name="Parey E."/>
            <person name="Roest-Crollius H."/>
            <person name="Braasch I."/>
            <person name="Postlethwait J."/>
            <person name="Bobe J."/>
            <person name="Montfort J."/>
            <person name="Bouchez O."/>
            <person name="Begum T."/>
            <person name="Mejri S."/>
            <person name="Adams A."/>
            <person name="Chen W.-J."/>
            <person name="Guiguen Y."/>
        </authorList>
    </citation>
    <scope>NUCLEOTIDE SEQUENCE</scope>
    <source>
        <strain evidence="3">YG-15Mar2019-1</strain>
        <tissue evidence="3">Brain</tissue>
    </source>
</reference>
<evidence type="ECO:0000256" key="2">
    <source>
        <dbReference type="SAM" id="MobiDB-lite"/>
    </source>
</evidence>
<organism evidence="3 4">
    <name type="scientific">Megalops atlanticus</name>
    <name type="common">Tarpon</name>
    <name type="synonym">Clupea gigantea</name>
    <dbReference type="NCBI Taxonomy" id="7932"/>
    <lineage>
        <taxon>Eukaryota</taxon>
        <taxon>Metazoa</taxon>
        <taxon>Chordata</taxon>
        <taxon>Craniata</taxon>
        <taxon>Vertebrata</taxon>
        <taxon>Euteleostomi</taxon>
        <taxon>Actinopterygii</taxon>
        <taxon>Neopterygii</taxon>
        <taxon>Teleostei</taxon>
        <taxon>Elopiformes</taxon>
        <taxon>Megalopidae</taxon>
        <taxon>Megalops</taxon>
    </lineage>
</organism>